<dbReference type="GO" id="GO:0030060">
    <property type="term" value="F:L-malate dehydrogenase (NAD+) activity"/>
    <property type="evidence" value="ECO:0007669"/>
    <property type="project" value="UniProtKB-EC"/>
</dbReference>
<evidence type="ECO:0000256" key="4">
    <source>
        <dbReference type="ARBA" id="ARBA00023002"/>
    </source>
</evidence>
<accession>A0A0R3SNU3</accession>
<sequence>MDDWSKGLFKITADELEDERKVAMETCNLGLCLLHLRFITKWSNFCWRTGTITVLITGAAGQIAYNLSNGVANGNLFGKDKKVNLHLLDIEPAMPVLEGVVMELQDCAISVLEKIVPTSQLEVAFEDIDLALMVGAMPRKQGMEHRDLLASNVRIFKEQGQALEKYAKKIIKVLVVGNPANTNCIIMSKYAPSIPKENFTALSRLNHNRAIFQVAHKCGVTNDSVKNVIVWGNHSNKQFPDLAHAI</sequence>
<dbReference type="EC" id="1.1.1.37" evidence="2"/>
<evidence type="ECO:0000256" key="1">
    <source>
        <dbReference type="ARBA" id="ARBA00009613"/>
    </source>
</evidence>
<dbReference type="InterPro" id="IPR001236">
    <property type="entry name" value="Lactate/malate_DH_N"/>
</dbReference>
<dbReference type="InterPro" id="IPR036291">
    <property type="entry name" value="NAD(P)-bd_dom_sf"/>
</dbReference>
<dbReference type="PANTHER" id="PTHR23382">
    <property type="entry name" value="MALATE DEHYDROGENASE"/>
    <property type="match status" value="1"/>
</dbReference>
<evidence type="ECO:0000313" key="10">
    <source>
        <dbReference type="Proteomes" id="UP000274504"/>
    </source>
</evidence>
<evidence type="ECO:0000259" key="7">
    <source>
        <dbReference type="Pfam" id="PF00056"/>
    </source>
</evidence>
<evidence type="ECO:0000313" key="9">
    <source>
        <dbReference type="EMBL" id="VDL58924.1"/>
    </source>
</evidence>
<proteinExistence type="inferred from homology"/>
<organism evidence="11">
    <name type="scientific">Hymenolepis diminuta</name>
    <name type="common">Rat tapeworm</name>
    <dbReference type="NCBI Taxonomy" id="6216"/>
    <lineage>
        <taxon>Eukaryota</taxon>
        <taxon>Metazoa</taxon>
        <taxon>Spiralia</taxon>
        <taxon>Lophotrochozoa</taxon>
        <taxon>Platyhelminthes</taxon>
        <taxon>Cestoda</taxon>
        <taxon>Eucestoda</taxon>
        <taxon>Cyclophyllidea</taxon>
        <taxon>Hymenolepididae</taxon>
        <taxon>Hymenolepis</taxon>
    </lineage>
</organism>
<dbReference type="Proteomes" id="UP000274504">
    <property type="component" value="Unassembled WGS sequence"/>
</dbReference>
<dbReference type="Pfam" id="PF02866">
    <property type="entry name" value="Ldh_1_C"/>
    <property type="match status" value="1"/>
</dbReference>
<evidence type="ECO:0000259" key="8">
    <source>
        <dbReference type="Pfam" id="PF02866"/>
    </source>
</evidence>
<dbReference type="GO" id="GO:0006108">
    <property type="term" value="P:malate metabolic process"/>
    <property type="evidence" value="ECO:0007669"/>
    <property type="project" value="InterPro"/>
</dbReference>
<dbReference type="Gene3D" id="3.90.110.10">
    <property type="entry name" value="Lactate dehydrogenase/glycoside hydrolase, family 4, C-terminal"/>
    <property type="match status" value="1"/>
</dbReference>
<dbReference type="STRING" id="6216.A0A0R3SNU3"/>
<feature type="domain" description="Lactate/malate dehydrogenase N-terminal" evidence="7">
    <location>
        <begin position="54"/>
        <end position="199"/>
    </location>
</feature>
<dbReference type="WBParaSite" id="HDID_0000660801-mRNA-1">
    <property type="protein sequence ID" value="HDID_0000660801-mRNA-1"/>
    <property type="gene ID" value="HDID_0000660801"/>
</dbReference>
<reference evidence="11" key="1">
    <citation type="submission" date="2017-02" db="UniProtKB">
        <authorList>
            <consortium name="WormBaseParasite"/>
        </authorList>
    </citation>
    <scope>IDENTIFICATION</scope>
</reference>
<reference evidence="9 10" key="2">
    <citation type="submission" date="2018-11" db="EMBL/GenBank/DDBJ databases">
        <authorList>
            <consortium name="Pathogen Informatics"/>
        </authorList>
    </citation>
    <scope>NUCLEOTIDE SEQUENCE [LARGE SCALE GENOMIC DNA]</scope>
</reference>
<dbReference type="NCBIfam" id="NF003916">
    <property type="entry name" value="PRK05442.1"/>
    <property type="match status" value="1"/>
</dbReference>
<protein>
    <recommendedName>
        <fullName evidence="3">Malate dehydrogenase, cytoplasmic</fullName>
        <ecNumber evidence="2">1.1.1.37</ecNumber>
    </recommendedName>
</protein>
<dbReference type="Pfam" id="PF00056">
    <property type="entry name" value="Ldh_1_N"/>
    <property type="match status" value="1"/>
</dbReference>
<evidence type="ECO:0000256" key="3">
    <source>
        <dbReference type="ARBA" id="ARBA00019899"/>
    </source>
</evidence>
<evidence type="ECO:0000256" key="5">
    <source>
        <dbReference type="ARBA" id="ARBA00023027"/>
    </source>
</evidence>
<keyword evidence="5" id="KW-0520">NAD</keyword>
<dbReference type="SUPFAM" id="SSF56327">
    <property type="entry name" value="LDH C-terminal domain-like"/>
    <property type="match status" value="1"/>
</dbReference>
<evidence type="ECO:0000256" key="2">
    <source>
        <dbReference type="ARBA" id="ARBA00012995"/>
    </source>
</evidence>
<dbReference type="InterPro" id="IPR010945">
    <property type="entry name" value="Malate_DH_type2"/>
</dbReference>
<feature type="domain" description="Lactate/malate dehydrogenase C-terminal" evidence="8">
    <location>
        <begin position="204"/>
        <end position="245"/>
    </location>
</feature>
<dbReference type="SUPFAM" id="SSF51735">
    <property type="entry name" value="NAD(P)-binding Rossmann-fold domains"/>
    <property type="match status" value="1"/>
</dbReference>
<dbReference type="InterPro" id="IPR022383">
    <property type="entry name" value="Lactate/malate_DH_C"/>
</dbReference>
<dbReference type="EMBL" id="UYSG01006294">
    <property type="protein sequence ID" value="VDL58924.1"/>
    <property type="molecule type" value="Genomic_DNA"/>
</dbReference>
<dbReference type="FunFam" id="3.40.50.720:FF:000010">
    <property type="entry name" value="Malate dehydrogenase"/>
    <property type="match status" value="1"/>
</dbReference>
<dbReference type="InterPro" id="IPR015955">
    <property type="entry name" value="Lactate_DH/Glyco_Ohase_4_C"/>
</dbReference>
<gene>
    <name evidence="9" type="ORF">HDID_LOCUS6606</name>
</gene>
<name>A0A0R3SNU3_HYMDI</name>
<dbReference type="OrthoDB" id="4069699at2759"/>
<dbReference type="Gene3D" id="3.40.50.720">
    <property type="entry name" value="NAD(P)-binding Rossmann-like Domain"/>
    <property type="match status" value="1"/>
</dbReference>
<dbReference type="AlphaFoldDB" id="A0A0R3SNU3"/>
<comment type="similarity">
    <text evidence="1">Belongs to the LDH/MDH superfamily. MDH type 2 family.</text>
</comment>
<evidence type="ECO:0000256" key="6">
    <source>
        <dbReference type="RuleBase" id="RU003369"/>
    </source>
</evidence>
<keyword evidence="4 6" id="KW-0560">Oxidoreductase</keyword>
<evidence type="ECO:0000313" key="11">
    <source>
        <dbReference type="WBParaSite" id="HDID_0000660801-mRNA-1"/>
    </source>
</evidence>